<dbReference type="Proteomes" id="UP001155079">
    <property type="component" value="Unassembled WGS sequence"/>
</dbReference>
<proteinExistence type="inferred from homology"/>
<evidence type="ECO:0000313" key="9">
    <source>
        <dbReference type="EMBL" id="MCM2403665.1"/>
    </source>
</evidence>
<dbReference type="InterPro" id="IPR012413">
    <property type="entry name" value="BA14K"/>
</dbReference>
<feature type="signal peptide" evidence="8">
    <location>
        <begin position="1"/>
        <end position="23"/>
    </location>
</feature>
<evidence type="ECO:0000313" key="10">
    <source>
        <dbReference type="Proteomes" id="UP001155079"/>
    </source>
</evidence>
<accession>A0ABT0VCP2</accession>
<evidence type="ECO:0000256" key="6">
    <source>
        <dbReference type="ARBA" id="ARBA00025321"/>
    </source>
</evidence>
<dbReference type="EMBL" id="JAMQAY010000010">
    <property type="protein sequence ID" value="MCM2403665.1"/>
    <property type="molecule type" value="Genomic_DNA"/>
</dbReference>
<evidence type="ECO:0000256" key="3">
    <source>
        <dbReference type="ARBA" id="ARBA00020552"/>
    </source>
</evidence>
<comment type="similarity">
    <text evidence="2">Belongs to the BA14k family.</text>
</comment>
<evidence type="ECO:0000256" key="7">
    <source>
        <dbReference type="SAM" id="MobiDB-lite"/>
    </source>
</evidence>
<feature type="chain" id="PRO_5047214631" description="Lectin-like protein BA14k" evidence="8">
    <location>
        <begin position="24"/>
        <end position="157"/>
    </location>
</feature>
<keyword evidence="4" id="KW-1003">Cell membrane</keyword>
<sequence length="157" mass="16591">MNIFTRASVVVITGCLSLTTANAAPFLPLSAATGSSDLTLVQEAPPGMWRGYKGVRQQRPGYRRGDDGWWYPLAAFAAGAVIGGAIAGSGNGGDAPPPPPEGRQPPPPPGGGQARPDRLSPEHYAWCAKRYKSYSARDNSYVPRAGVRAQCQSPFSY</sequence>
<reference evidence="9 10" key="1">
    <citation type="submission" date="2022-06" db="EMBL/GenBank/DDBJ databases">
        <authorList>
            <person name="Sun Q."/>
        </authorList>
    </citation>
    <scope>NUCLEOTIDE SEQUENCE [LARGE SCALE GENOMIC DNA]</scope>
    <source>
        <strain evidence="9 10">S153</strain>
    </source>
</reference>
<organism evidence="9 10">
    <name type="scientific">Ciceribacter sichuanensis</name>
    <dbReference type="NCBI Taxonomy" id="2949647"/>
    <lineage>
        <taxon>Bacteria</taxon>
        <taxon>Pseudomonadati</taxon>
        <taxon>Pseudomonadota</taxon>
        <taxon>Alphaproteobacteria</taxon>
        <taxon>Hyphomicrobiales</taxon>
        <taxon>Rhizobiaceae</taxon>
        <taxon>Ciceribacter</taxon>
    </lineage>
</organism>
<keyword evidence="8" id="KW-0732">Signal</keyword>
<evidence type="ECO:0000256" key="8">
    <source>
        <dbReference type="SAM" id="SignalP"/>
    </source>
</evidence>
<comment type="caution">
    <text evidence="9">The sequence shown here is derived from an EMBL/GenBank/DDBJ whole genome shotgun (WGS) entry which is preliminary data.</text>
</comment>
<evidence type="ECO:0000256" key="4">
    <source>
        <dbReference type="ARBA" id="ARBA00022475"/>
    </source>
</evidence>
<evidence type="ECO:0000256" key="1">
    <source>
        <dbReference type="ARBA" id="ARBA00004167"/>
    </source>
</evidence>
<keyword evidence="5" id="KW-0430">Lectin</keyword>
<dbReference type="RefSeq" id="WP_250946506.1">
    <property type="nucleotide sequence ID" value="NZ_JAMQAY010000010.1"/>
</dbReference>
<comment type="subcellular location">
    <subcellularLocation>
        <location evidence="1">Membrane</location>
        <topology evidence="1">Single-pass membrane protein</topology>
    </subcellularLocation>
</comment>
<name>A0ABT0VCP2_9HYPH</name>
<evidence type="ECO:0000256" key="5">
    <source>
        <dbReference type="ARBA" id="ARBA00022734"/>
    </source>
</evidence>
<gene>
    <name evidence="9" type="ORF">NBH20_21035</name>
</gene>
<dbReference type="Pfam" id="PF07886">
    <property type="entry name" value="BA14K"/>
    <property type="match status" value="1"/>
</dbReference>
<feature type="region of interest" description="Disordered" evidence="7">
    <location>
        <begin position="87"/>
        <end position="119"/>
    </location>
</feature>
<feature type="compositionally biased region" description="Pro residues" evidence="7">
    <location>
        <begin position="95"/>
        <end position="110"/>
    </location>
</feature>
<keyword evidence="10" id="KW-1185">Reference proteome</keyword>
<comment type="function">
    <text evidence="6">Has immunoglobulin-binding and hemagglutination properties, and can bind to mannose. Essential for virulence. May be involved in LPS biosynthesis or polysaccharide transport.</text>
</comment>
<keyword evidence="4" id="KW-0472">Membrane</keyword>
<protein>
    <recommendedName>
        <fullName evidence="3">Lectin-like protein BA14k</fullName>
    </recommendedName>
</protein>
<evidence type="ECO:0000256" key="2">
    <source>
        <dbReference type="ARBA" id="ARBA00010270"/>
    </source>
</evidence>